<organism evidence="3 4">
    <name type="scientific">Trypanosoma rangeli</name>
    <dbReference type="NCBI Taxonomy" id="5698"/>
    <lineage>
        <taxon>Eukaryota</taxon>
        <taxon>Discoba</taxon>
        <taxon>Euglenozoa</taxon>
        <taxon>Kinetoplastea</taxon>
        <taxon>Metakinetoplastina</taxon>
        <taxon>Trypanosomatida</taxon>
        <taxon>Trypanosomatidae</taxon>
        <taxon>Trypanosoma</taxon>
        <taxon>Herpetosoma</taxon>
    </lineage>
</organism>
<dbReference type="EMBL" id="MKGL01000310">
    <property type="protein sequence ID" value="RNF00729.1"/>
    <property type="molecule type" value="Genomic_DNA"/>
</dbReference>
<dbReference type="GeneID" id="40331387"/>
<evidence type="ECO:0000313" key="4">
    <source>
        <dbReference type="Proteomes" id="UP000283634"/>
    </source>
</evidence>
<dbReference type="RefSeq" id="XP_029235935.1">
    <property type="nucleotide sequence ID" value="XM_029384245.1"/>
</dbReference>
<dbReference type="Proteomes" id="UP000283634">
    <property type="component" value="Unassembled WGS sequence"/>
</dbReference>
<evidence type="ECO:0000256" key="1">
    <source>
        <dbReference type="SAM" id="Coils"/>
    </source>
</evidence>
<evidence type="ECO:0000313" key="3">
    <source>
        <dbReference type="EMBL" id="RNF00729.1"/>
    </source>
</evidence>
<reference evidence="3 4" key="1">
    <citation type="journal article" date="2018" name="BMC Genomics">
        <title>Genomic comparison of Trypanosoma conorhini and Trypanosoma rangeli to Trypanosoma cruzi strains of high and low virulence.</title>
        <authorList>
            <person name="Bradwell K.R."/>
            <person name="Koparde V.N."/>
            <person name="Matveyev A.V."/>
            <person name="Serrano M.G."/>
            <person name="Alves J.M."/>
            <person name="Parikh H."/>
            <person name="Huang B."/>
            <person name="Lee V."/>
            <person name="Espinosa-Alvarez O."/>
            <person name="Ortiz P.A."/>
            <person name="Costa-Martins A.G."/>
            <person name="Teixeira M.M."/>
            <person name="Buck G.A."/>
        </authorList>
    </citation>
    <scope>NUCLEOTIDE SEQUENCE [LARGE SCALE GENOMIC DNA]</scope>
    <source>
        <strain evidence="3 4">AM80</strain>
    </source>
</reference>
<keyword evidence="4" id="KW-1185">Reference proteome</keyword>
<name>A0A3R7KSY4_TRYRA</name>
<keyword evidence="1" id="KW-0175">Coiled coil</keyword>
<accession>A0A3R7KSY4</accession>
<feature type="coiled-coil region" evidence="1">
    <location>
        <begin position="41"/>
        <end position="72"/>
    </location>
</feature>
<proteinExistence type="predicted"/>
<feature type="region of interest" description="Disordered" evidence="2">
    <location>
        <begin position="1"/>
        <end position="22"/>
    </location>
</feature>
<comment type="caution">
    <text evidence="3">The sequence shown here is derived from an EMBL/GenBank/DDBJ whole genome shotgun (WGS) entry which is preliminary data.</text>
</comment>
<protein>
    <submittedName>
        <fullName evidence="3">Uncharacterized protein</fullName>
    </submittedName>
</protein>
<gene>
    <name evidence="3" type="ORF">TraAM80_07454</name>
</gene>
<dbReference type="AlphaFoldDB" id="A0A3R7KSY4"/>
<evidence type="ECO:0000256" key="2">
    <source>
        <dbReference type="SAM" id="MobiDB-lite"/>
    </source>
</evidence>
<sequence length="111" mass="12117">MPWASTAASRRNSIRGGRNCAAPPTTKALMAEKDCLLAAQFISAQQENDILRERLSKAVEQAKGDAERAQRQLLRDFKAGGSARSHGTCVAEVGRNGDAFEERSSTRLPWD</sequence>
<feature type="compositionally biased region" description="Polar residues" evidence="2">
    <location>
        <begin position="1"/>
        <end position="11"/>
    </location>
</feature>